<dbReference type="AlphaFoldDB" id="A0A6M8FC48"/>
<evidence type="ECO:0000313" key="2">
    <source>
        <dbReference type="Proteomes" id="UP000501379"/>
    </source>
</evidence>
<name>A0A6M8FC48_9GAMM</name>
<sequence>MKTAHYARVLFAGPDLNQGSFAELLRRQLIEHLGAAVLDDLCDTGAGYDALWARLRDCLEAGELPLLLVDLDPLGGSQQLDWLRDQLKTLAGEQAAHLFVCAGNAEDVAALAELIQQPERHLGCVDIPQLPESHSWSCIPPHHYRVLLCNGPRCTRRGALPLWKLLREELKAAGKLECAGGVHITRTQCQFPCDQGPTLSVYPPGAWYQVRSEADVQRLVQEQFVEGREVAELIMRQA</sequence>
<reference evidence="1" key="1">
    <citation type="submission" date="2020-07" db="EMBL/GenBank/DDBJ databases">
        <title>Nitrate ammonifying Pseudomonas campi sp. nov. isolated from German agricultural grassland.</title>
        <authorList>
            <person name="Timsy T."/>
            <person name="Ulrich A."/>
            <person name="Spanner T."/>
            <person name="Foesel B."/>
            <person name="Kolb S."/>
            <person name="Horn M.A."/>
            <person name="Behrendt U."/>
        </authorList>
    </citation>
    <scope>NUCLEOTIDE SEQUENCE</scope>
    <source>
        <strain evidence="1">S1-A32-2</strain>
    </source>
</reference>
<dbReference type="InterPro" id="IPR036249">
    <property type="entry name" value="Thioredoxin-like_sf"/>
</dbReference>
<dbReference type="RefSeq" id="WP_173207934.1">
    <property type="nucleotide sequence ID" value="NZ_CP053697.2"/>
</dbReference>
<dbReference type="EMBL" id="CP053697">
    <property type="protein sequence ID" value="QKE63783.1"/>
    <property type="molecule type" value="Genomic_DNA"/>
</dbReference>
<dbReference type="CDD" id="cd02980">
    <property type="entry name" value="TRX_Fd_family"/>
    <property type="match status" value="1"/>
</dbReference>
<dbReference type="Proteomes" id="UP000501379">
    <property type="component" value="Chromosome"/>
</dbReference>
<evidence type="ECO:0000313" key="1">
    <source>
        <dbReference type="EMBL" id="QKE63783.1"/>
    </source>
</evidence>
<accession>A0A6M8FC48</accession>
<dbReference type="KEGG" id="pcam:HNE05_10570"/>
<proteinExistence type="predicted"/>
<keyword evidence="2" id="KW-1185">Reference proteome</keyword>
<dbReference type="SUPFAM" id="SSF52833">
    <property type="entry name" value="Thioredoxin-like"/>
    <property type="match status" value="1"/>
</dbReference>
<gene>
    <name evidence="1" type="ORF">HNE05_10570</name>
</gene>
<organism evidence="1 2">
    <name type="scientific">Aquipseudomonas campi</name>
    <dbReference type="NCBI Taxonomy" id="2731681"/>
    <lineage>
        <taxon>Bacteria</taxon>
        <taxon>Pseudomonadati</taxon>
        <taxon>Pseudomonadota</taxon>
        <taxon>Gammaproteobacteria</taxon>
        <taxon>Pseudomonadales</taxon>
        <taxon>Pseudomonadaceae</taxon>
        <taxon>Aquipseudomonas</taxon>
    </lineage>
</organism>
<dbReference type="Gene3D" id="3.40.30.10">
    <property type="entry name" value="Glutaredoxin"/>
    <property type="match status" value="1"/>
</dbReference>
<protein>
    <submittedName>
        <fullName evidence="1">(2Fe-2S) ferredoxin domain-containing protein</fullName>
    </submittedName>
</protein>